<dbReference type="EnsemblPlants" id="AET1Gv20125100.1">
    <property type="protein sequence ID" value="AET1Gv20125100.1"/>
    <property type="gene ID" value="AET1Gv20125100"/>
</dbReference>
<organism evidence="1 2">
    <name type="scientific">Aegilops tauschii subsp. strangulata</name>
    <name type="common">Goatgrass</name>
    <dbReference type="NCBI Taxonomy" id="200361"/>
    <lineage>
        <taxon>Eukaryota</taxon>
        <taxon>Viridiplantae</taxon>
        <taxon>Streptophyta</taxon>
        <taxon>Embryophyta</taxon>
        <taxon>Tracheophyta</taxon>
        <taxon>Spermatophyta</taxon>
        <taxon>Magnoliopsida</taxon>
        <taxon>Liliopsida</taxon>
        <taxon>Poales</taxon>
        <taxon>Poaceae</taxon>
        <taxon>BOP clade</taxon>
        <taxon>Pooideae</taxon>
        <taxon>Triticodae</taxon>
        <taxon>Triticeae</taxon>
        <taxon>Triticinae</taxon>
        <taxon>Aegilops</taxon>
    </lineage>
</organism>
<reference evidence="1" key="4">
    <citation type="submission" date="2019-03" db="UniProtKB">
        <authorList>
            <consortium name="EnsemblPlants"/>
        </authorList>
    </citation>
    <scope>IDENTIFICATION</scope>
</reference>
<reference evidence="2" key="2">
    <citation type="journal article" date="2017" name="Nat. Plants">
        <title>The Aegilops tauschii genome reveals multiple impacts of transposons.</title>
        <authorList>
            <person name="Zhao G."/>
            <person name="Zou C."/>
            <person name="Li K."/>
            <person name="Wang K."/>
            <person name="Li T."/>
            <person name="Gao L."/>
            <person name="Zhang X."/>
            <person name="Wang H."/>
            <person name="Yang Z."/>
            <person name="Liu X."/>
            <person name="Jiang W."/>
            <person name="Mao L."/>
            <person name="Kong X."/>
            <person name="Jiao Y."/>
            <person name="Jia J."/>
        </authorList>
    </citation>
    <scope>NUCLEOTIDE SEQUENCE [LARGE SCALE GENOMIC DNA]</scope>
    <source>
        <strain evidence="2">cv. AL8/78</strain>
    </source>
</reference>
<proteinExistence type="predicted"/>
<evidence type="ECO:0000313" key="2">
    <source>
        <dbReference type="Proteomes" id="UP000015105"/>
    </source>
</evidence>
<dbReference type="Proteomes" id="UP000015105">
    <property type="component" value="Chromosome 1D"/>
</dbReference>
<dbReference type="STRING" id="200361.A0A452XR27"/>
<reference evidence="2" key="1">
    <citation type="journal article" date="2014" name="Science">
        <title>Ancient hybridizations among the ancestral genomes of bread wheat.</title>
        <authorList>
            <consortium name="International Wheat Genome Sequencing Consortium,"/>
            <person name="Marcussen T."/>
            <person name="Sandve S.R."/>
            <person name="Heier L."/>
            <person name="Spannagl M."/>
            <person name="Pfeifer M."/>
            <person name="Jakobsen K.S."/>
            <person name="Wulff B.B."/>
            <person name="Steuernagel B."/>
            <person name="Mayer K.F."/>
            <person name="Olsen O.A."/>
        </authorList>
    </citation>
    <scope>NUCLEOTIDE SEQUENCE [LARGE SCALE GENOMIC DNA]</scope>
    <source>
        <strain evidence="2">cv. AL8/78</strain>
    </source>
</reference>
<evidence type="ECO:0000313" key="1">
    <source>
        <dbReference type="EnsemblPlants" id="AET1Gv20125100.1"/>
    </source>
</evidence>
<keyword evidence="2" id="KW-1185">Reference proteome</keyword>
<reference evidence="1" key="3">
    <citation type="journal article" date="2017" name="Nature">
        <title>Genome sequence of the progenitor of the wheat D genome Aegilops tauschii.</title>
        <authorList>
            <person name="Luo M.C."/>
            <person name="Gu Y.Q."/>
            <person name="Puiu D."/>
            <person name="Wang H."/>
            <person name="Twardziok S.O."/>
            <person name="Deal K.R."/>
            <person name="Huo N."/>
            <person name="Zhu T."/>
            <person name="Wang L."/>
            <person name="Wang Y."/>
            <person name="McGuire P.E."/>
            <person name="Liu S."/>
            <person name="Long H."/>
            <person name="Ramasamy R.K."/>
            <person name="Rodriguez J.C."/>
            <person name="Van S.L."/>
            <person name="Yuan L."/>
            <person name="Wang Z."/>
            <person name="Xia Z."/>
            <person name="Xiao L."/>
            <person name="Anderson O.D."/>
            <person name="Ouyang S."/>
            <person name="Liang Y."/>
            <person name="Zimin A.V."/>
            <person name="Pertea G."/>
            <person name="Qi P."/>
            <person name="Bennetzen J.L."/>
            <person name="Dai X."/>
            <person name="Dawson M.W."/>
            <person name="Muller H.G."/>
            <person name="Kugler K."/>
            <person name="Rivarola-Duarte L."/>
            <person name="Spannagl M."/>
            <person name="Mayer K.F.X."/>
            <person name="Lu F.H."/>
            <person name="Bevan M.W."/>
            <person name="Leroy P."/>
            <person name="Li P."/>
            <person name="You F.M."/>
            <person name="Sun Q."/>
            <person name="Liu Z."/>
            <person name="Lyons E."/>
            <person name="Wicker T."/>
            <person name="Salzberg S.L."/>
            <person name="Devos K.M."/>
            <person name="Dvorak J."/>
        </authorList>
    </citation>
    <scope>NUCLEOTIDE SEQUENCE [LARGE SCALE GENOMIC DNA]</scope>
    <source>
        <strain evidence="1">cv. AL8/78</strain>
    </source>
</reference>
<reference evidence="1" key="5">
    <citation type="journal article" date="2021" name="G3 (Bethesda)">
        <title>Aegilops tauschii genome assembly Aet v5.0 features greater sequence contiguity and improved annotation.</title>
        <authorList>
            <person name="Wang L."/>
            <person name="Zhu T."/>
            <person name="Rodriguez J.C."/>
            <person name="Deal K.R."/>
            <person name="Dubcovsky J."/>
            <person name="McGuire P.E."/>
            <person name="Lux T."/>
            <person name="Spannagl M."/>
            <person name="Mayer K.F.X."/>
            <person name="Baldrich P."/>
            <person name="Meyers B.C."/>
            <person name="Huo N."/>
            <person name="Gu Y.Q."/>
            <person name="Zhou H."/>
            <person name="Devos K.M."/>
            <person name="Bennetzen J.L."/>
            <person name="Unver T."/>
            <person name="Budak H."/>
            <person name="Gulick P.J."/>
            <person name="Galiba G."/>
            <person name="Kalapos B."/>
            <person name="Nelson D.R."/>
            <person name="Li P."/>
            <person name="You F.M."/>
            <person name="Luo M.C."/>
            <person name="Dvorak J."/>
        </authorList>
    </citation>
    <scope>NUCLEOTIDE SEQUENCE [LARGE SCALE GENOMIC DNA]</scope>
    <source>
        <strain evidence="1">cv. AL8/78</strain>
    </source>
</reference>
<name>A0A452XR27_AEGTS</name>
<dbReference type="AlphaFoldDB" id="A0A452XR27"/>
<dbReference type="Gramene" id="AET1Gv20125100.1">
    <property type="protein sequence ID" value="AET1Gv20125100.1"/>
    <property type="gene ID" value="AET1Gv20125100"/>
</dbReference>
<accession>A0A452XR27</accession>
<sequence length="87" mass="9890">TNGERKVHWISWRKMCTSKRDSGMGFRDPEAFNQALLAKQAWRILQVPSSLCVRVLKARYFSSDSILTATVTSSASYTLRSILHGRD</sequence>
<protein>
    <submittedName>
        <fullName evidence="1">Uncharacterized protein</fullName>
    </submittedName>
</protein>